<feature type="domain" description="DUF1508" evidence="2">
    <location>
        <begin position="155"/>
        <end position="203"/>
    </location>
</feature>
<reference evidence="4 5" key="1">
    <citation type="journal article" date="2019" name="Int. J. Syst. Evol. Microbiol.">
        <title>The Global Catalogue of Microorganisms (GCM) 10K type strain sequencing project: providing services to taxonomists for standard genome sequencing and annotation.</title>
        <authorList>
            <consortium name="The Broad Institute Genomics Platform"/>
            <consortium name="The Broad Institute Genome Sequencing Center for Infectious Disease"/>
            <person name="Wu L."/>
            <person name="Ma J."/>
        </authorList>
    </citation>
    <scope>NUCLEOTIDE SEQUENCE [LARGE SCALE GENOMIC DNA]</scope>
    <source>
        <strain evidence="4 5">XZYJ18</strain>
    </source>
</reference>
<evidence type="ECO:0000256" key="1">
    <source>
        <dbReference type="SAM" id="MobiDB-lite"/>
    </source>
</evidence>
<proteinExistence type="predicted"/>
<dbReference type="Proteomes" id="UP001595945">
    <property type="component" value="Unassembled WGS sequence"/>
</dbReference>
<dbReference type="InterPro" id="IPR036913">
    <property type="entry name" value="YegP-like_sf"/>
</dbReference>
<evidence type="ECO:0000313" key="4">
    <source>
        <dbReference type="EMBL" id="MFC4825264.1"/>
    </source>
</evidence>
<dbReference type="EMBL" id="JBHSHT010000002">
    <property type="protein sequence ID" value="MFC4825264.1"/>
    <property type="molecule type" value="Genomic_DNA"/>
</dbReference>
<feature type="domain" description="Amphi-Trp" evidence="3">
    <location>
        <begin position="5"/>
        <end position="74"/>
    </location>
</feature>
<feature type="compositionally biased region" description="Acidic residues" evidence="1">
    <location>
        <begin position="116"/>
        <end position="134"/>
    </location>
</feature>
<dbReference type="RefSeq" id="WP_254269045.1">
    <property type="nucleotide sequence ID" value="NZ_CP100400.1"/>
</dbReference>
<comment type="caution">
    <text evidence="4">The sequence shown here is derived from an EMBL/GenBank/DDBJ whole genome shotgun (WGS) entry which is preliminary data.</text>
</comment>
<dbReference type="Pfam" id="PF20068">
    <property type="entry name" value="Amphi-Trp"/>
    <property type="match status" value="1"/>
</dbReference>
<sequence>MSEEYALERTADREDVATLLRGIADGVAAGSIRLGDEEAIAIAVPDAVELEIEFETDDGRSLEVELEWDEETAVEPFADDTPAGAHGEGDDSLAESDAGDADTGDGDDSSPAADTVDADIADVDTAIDDGDETVELPVGSAEPRESLARFEVFADRAEEWRWRLVHRNGNVIATSGEGYTRKHNALKGLRSVMTNAADAETVEED</sequence>
<accession>A0ABD5Q3H9</accession>
<evidence type="ECO:0000259" key="2">
    <source>
        <dbReference type="Pfam" id="PF07411"/>
    </source>
</evidence>
<dbReference type="GeneID" id="73044025"/>
<feature type="region of interest" description="Disordered" evidence="1">
    <location>
        <begin position="71"/>
        <end position="140"/>
    </location>
</feature>
<dbReference type="InterPro" id="IPR027598">
    <property type="entry name" value="Amphi-Trp_dom"/>
</dbReference>
<dbReference type="AlphaFoldDB" id="A0ABD5Q3H9"/>
<dbReference type="Pfam" id="PF07411">
    <property type="entry name" value="DUF1508"/>
    <property type="match status" value="1"/>
</dbReference>
<gene>
    <name evidence="4" type="ORF">ACFO9K_13450</name>
</gene>
<protein>
    <submittedName>
        <fullName evidence="4">Amphi-Trp domain-containing protein</fullName>
    </submittedName>
</protein>
<evidence type="ECO:0000313" key="5">
    <source>
        <dbReference type="Proteomes" id="UP001595945"/>
    </source>
</evidence>
<dbReference type="SUPFAM" id="SSF160113">
    <property type="entry name" value="YegP-like"/>
    <property type="match status" value="1"/>
</dbReference>
<name>A0ABD5Q3H9_9EURY</name>
<keyword evidence="5" id="KW-1185">Reference proteome</keyword>
<dbReference type="NCBIfam" id="TIGR04354">
    <property type="entry name" value="amphi-Trp"/>
    <property type="match status" value="1"/>
</dbReference>
<dbReference type="Gene3D" id="2.30.29.80">
    <property type="match status" value="1"/>
</dbReference>
<dbReference type="InterPro" id="IPR010879">
    <property type="entry name" value="DUF1508"/>
</dbReference>
<organism evidence="4 5">
    <name type="scientific">Halorussus aquaticus</name>
    <dbReference type="NCBI Taxonomy" id="2953748"/>
    <lineage>
        <taxon>Archaea</taxon>
        <taxon>Methanobacteriati</taxon>
        <taxon>Methanobacteriota</taxon>
        <taxon>Stenosarchaea group</taxon>
        <taxon>Halobacteria</taxon>
        <taxon>Halobacteriales</taxon>
        <taxon>Haladaptataceae</taxon>
        <taxon>Halorussus</taxon>
    </lineage>
</organism>
<feature type="compositionally biased region" description="Acidic residues" evidence="1">
    <location>
        <begin position="90"/>
        <end position="108"/>
    </location>
</feature>
<evidence type="ECO:0000259" key="3">
    <source>
        <dbReference type="Pfam" id="PF20068"/>
    </source>
</evidence>